<feature type="region of interest" description="Disordered" evidence="1">
    <location>
        <begin position="46"/>
        <end position="104"/>
    </location>
</feature>
<evidence type="ECO:0000256" key="1">
    <source>
        <dbReference type="SAM" id="MobiDB-lite"/>
    </source>
</evidence>
<organism evidence="2 3">
    <name type="scientific">Malus domestica</name>
    <name type="common">Apple</name>
    <name type="synonym">Pyrus malus</name>
    <dbReference type="NCBI Taxonomy" id="3750"/>
    <lineage>
        <taxon>Eukaryota</taxon>
        <taxon>Viridiplantae</taxon>
        <taxon>Streptophyta</taxon>
        <taxon>Embryophyta</taxon>
        <taxon>Tracheophyta</taxon>
        <taxon>Spermatophyta</taxon>
        <taxon>Magnoliopsida</taxon>
        <taxon>eudicotyledons</taxon>
        <taxon>Gunneridae</taxon>
        <taxon>Pentapetalae</taxon>
        <taxon>rosids</taxon>
        <taxon>fabids</taxon>
        <taxon>Rosales</taxon>
        <taxon>Rosaceae</taxon>
        <taxon>Amygdaloideae</taxon>
        <taxon>Maleae</taxon>
        <taxon>Malus</taxon>
    </lineage>
</organism>
<evidence type="ECO:0000313" key="3">
    <source>
        <dbReference type="Proteomes" id="UP000290289"/>
    </source>
</evidence>
<name>A0A498JI68_MALDO</name>
<evidence type="ECO:0000313" key="2">
    <source>
        <dbReference type="EMBL" id="RXH94635.1"/>
    </source>
</evidence>
<gene>
    <name evidence="2" type="ORF">DVH24_024319</name>
</gene>
<comment type="caution">
    <text evidence="2">The sequence shown here is derived from an EMBL/GenBank/DDBJ whole genome shotgun (WGS) entry which is preliminary data.</text>
</comment>
<protein>
    <submittedName>
        <fullName evidence="2">Uncharacterized protein</fullName>
    </submittedName>
</protein>
<sequence length="104" mass="11175">MDARVSAAFDSFEASVRAAFREALVPVCHELSLLRRDLAVAVGGVSDPAPMISDDAESIDLGHPGLQGDNNPPRNPSPMETRKSKNGIYPSENVQPNKKNSTML</sequence>
<dbReference type="AlphaFoldDB" id="A0A498JI68"/>
<accession>A0A498JI68</accession>
<reference evidence="2 3" key="1">
    <citation type="submission" date="2018-10" db="EMBL/GenBank/DDBJ databases">
        <title>A high-quality apple genome assembly.</title>
        <authorList>
            <person name="Hu J."/>
        </authorList>
    </citation>
    <scope>NUCLEOTIDE SEQUENCE [LARGE SCALE GENOMIC DNA]</scope>
    <source>
        <strain evidence="3">cv. HFTH1</strain>
        <tissue evidence="2">Young leaf</tissue>
    </source>
</reference>
<feature type="compositionally biased region" description="Polar residues" evidence="1">
    <location>
        <begin position="92"/>
        <end position="104"/>
    </location>
</feature>
<keyword evidence="3" id="KW-1185">Reference proteome</keyword>
<proteinExistence type="predicted"/>
<dbReference type="EMBL" id="RDQH01000333">
    <property type="protein sequence ID" value="RXH94635.1"/>
    <property type="molecule type" value="Genomic_DNA"/>
</dbReference>
<dbReference type="Proteomes" id="UP000290289">
    <property type="component" value="Chromosome 7"/>
</dbReference>